<organism evidence="1 2">
    <name type="scientific">Comamonas thiooxydans</name>
    <dbReference type="NCBI Taxonomy" id="363952"/>
    <lineage>
        <taxon>Bacteria</taxon>
        <taxon>Pseudomonadati</taxon>
        <taxon>Pseudomonadota</taxon>
        <taxon>Betaproteobacteria</taxon>
        <taxon>Burkholderiales</taxon>
        <taxon>Comamonadaceae</taxon>
        <taxon>Comamonas</taxon>
    </lineage>
</organism>
<dbReference type="RefSeq" id="WP_034380348.1">
    <property type="nucleotide sequence ID" value="NZ_AWTN01000095.1"/>
</dbReference>
<accession>A0A0E3BD66</accession>
<reference evidence="1 2" key="1">
    <citation type="submission" date="2013-09" db="EMBL/GenBank/DDBJ databases">
        <title>High correlation between genotypes and phenotypes of environmental bacteria Comamonas testosteroni strains.</title>
        <authorList>
            <person name="Liu L."/>
            <person name="Zhu W."/>
            <person name="Xia X."/>
            <person name="Xu B."/>
            <person name="Luo M."/>
            <person name="Wang G."/>
        </authorList>
    </citation>
    <scope>NUCLEOTIDE SEQUENCE [LARGE SCALE GENOMIC DNA]</scope>
    <source>
        <strain evidence="1 2">JL14</strain>
    </source>
</reference>
<dbReference type="Proteomes" id="UP000029567">
    <property type="component" value="Unassembled WGS sequence"/>
</dbReference>
<protein>
    <recommendedName>
        <fullName evidence="3">Phage tail assembly chaperone</fullName>
    </recommendedName>
</protein>
<evidence type="ECO:0000313" key="2">
    <source>
        <dbReference type="Proteomes" id="UP000029567"/>
    </source>
</evidence>
<evidence type="ECO:0000313" key="1">
    <source>
        <dbReference type="EMBL" id="KGG90852.1"/>
    </source>
</evidence>
<dbReference type="AlphaFoldDB" id="A0A0E3BD66"/>
<dbReference type="EMBL" id="AWTN01000095">
    <property type="protein sequence ID" value="KGG90852.1"/>
    <property type="molecule type" value="Genomic_DNA"/>
</dbReference>
<proteinExistence type="predicted"/>
<gene>
    <name evidence="1" type="ORF">P245_15515</name>
</gene>
<name>A0A0E3BD66_9BURK</name>
<evidence type="ECO:0008006" key="3">
    <source>
        <dbReference type="Google" id="ProtNLM"/>
    </source>
</evidence>
<comment type="caution">
    <text evidence="1">The sequence shown here is derived from an EMBL/GenBank/DDBJ whole genome shotgun (WGS) entry which is preliminary data.</text>
</comment>
<sequence>MALKLVFSNTVGIRIKGSINDPAGKPQAFDFGLTCKRLTQAEVGDVMREQDRPAIDFLEEVVQGWSDVKGEDGQPVAFSLEGLRTMCSIPGMALLATRAYLAEVGAKEKN</sequence>